<evidence type="ECO:0000313" key="2">
    <source>
        <dbReference type="Proteomes" id="UP000595437"/>
    </source>
</evidence>
<evidence type="ECO:0000313" key="1">
    <source>
        <dbReference type="EMBL" id="QQP56754.1"/>
    </source>
</evidence>
<keyword evidence="2" id="KW-1185">Reference proteome</keyword>
<dbReference type="AlphaFoldDB" id="A0A7T8KIV7"/>
<reference evidence="2" key="1">
    <citation type="submission" date="2021-01" db="EMBL/GenBank/DDBJ databases">
        <title>Caligus Genome Assembly.</title>
        <authorList>
            <person name="Gallardo-Escarate C."/>
        </authorList>
    </citation>
    <scope>NUCLEOTIDE SEQUENCE [LARGE SCALE GENOMIC DNA]</scope>
</reference>
<dbReference type="Proteomes" id="UP000595437">
    <property type="component" value="Chromosome 1"/>
</dbReference>
<dbReference type="EMBL" id="CP045890">
    <property type="protein sequence ID" value="QQP56754.1"/>
    <property type="molecule type" value="Genomic_DNA"/>
</dbReference>
<accession>A0A7T8KIV7</accession>
<sequence length="59" mass="6850">MPSWKNIVDKALPPARLYHHLKSQSSNICPYQKRISKGKDFYISLDEKKRLKTDLSTAC</sequence>
<protein>
    <submittedName>
        <fullName evidence="1">Uncharacterized protein</fullName>
    </submittedName>
</protein>
<gene>
    <name evidence="1" type="ORF">FKW44_001518</name>
</gene>
<proteinExistence type="predicted"/>
<organism evidence="1 2">
    <name type="scientific">Caligus rogercresseyi</name>
    <name type="common">Sea louse</name>
    <dbReference type="NCBI Taxonomy" id="217165"/>
    <lineage>
        <taxon>Eukaryota</taxon>
        <taxon>Metazoa</taxon>
        <taxon>Ecdysozoa</taxon>
        <taxon>Arthropoda</taxon>
        <taxon>Crustacea</taxon>
        <taxon>Multicrustacea</taxon>
        <taxon>Hexanauplia</taxon>
        <taxon>Copepoda</taxon>
        <taxon>Siphonostomatoida</taxon>
        <taxon>Caligidae</taxon>
        <taxon>Caligus</taxon>
    </lineage>
</organism>
<name>A0A7T8KIV7_CALRO</name>